<dbReference type="SMART" id="SM00355">
    <property type="entry name" value="ZnF_C2H2"/>
    <property type="match status" value="3"/>
</dbReference>
<dbReference type="FunFam" id="3.30.160.60:FF:002639">
    <property type="entry name" value="Kruppel-Like Factor (Zinc finger protein)"/>
    <property type="match status" value="1"/>
</dbReference>
<keyword evidence="6" id="KW-0805">Transcription regulation</keyword>
<keyword evidence="4 10" id="KW-0863">Zinc-finger</keyword>
<dbReference type="Pfam" id="PF00096">
    <property type="entry name" value="zf-C2H2"/>
    <property type="match status" value="3"/>
</dbReference>
<evidence type="ECO:0000256" key="8">
    <source>
        <dbReference type="ARBA" id="ARBA00023163"/>
    </source>
</evidence>
<accession>A0AA89BQM4</accession>
<keyword evidence="14" id="KW-1185">Reference proteome</keyword>
<evidence type="ECO:0000256" key="6">
    <source>
        <dbReference type="ARBA" id="ARBA00023015"/>
    </source>
</evidence>
<comment type="subcellular location">
    <subcellularLocation>
        <location evidence="1">Nucleus</location>
    </subcellularLocation>
</comment>
<evidence type="ECO:0000256" key="1">
    <source>
        <dbReference type="ARBA" id="ARBA00004123"/>
    </source>
</evidence>
<dbReference type="GO" id="GO:0005634">
    <property type="term" value="C:nucleus"/>
    <property type="evidence" value="ECO:0007669"/>
    <property type="project" value="UniProtKB-SubCell"/>
</dbReference>
<reference evidence="13" key="1">
    <citation type="submission" date="2019-08" db="EMBL/GenBank/DDBJ databases">
        <title>The improved chromosome-level genome for the pearl oyster Pinctada fucata martensii using PacBio sequencing and Hi-C.</title>
        <authorList>
            <person name="Zheng Z."/>
        </authorList>
    </citation>
    <scope>NUCLEOTIDE SEQUENCE</scope>
    <source>
        <strain evidence="13">ZZ-2019</strain>
        <tissue evidence="13">Adductor muscle</tissue>
    </source>
</reference>
<dbReference type="GO" id="GO:0000981">
    <property type="term" value="F:DNA-binding transcription factor activity, RNA polymerase II-specific"/>
    <property type="evidence" value="ECO:0007669"/>
    <property type="project" value="TreeGrafter"/>
</dbReference>
<feature type="domain" description="C2H2-type" evidence="12">
    <location>
        <begin position="324"/>
        <end position="351"/>
    </location>
</feature>
<keyword evidence="3" id="KW-0677">Repeat</keyword>
<evidence type="ECO:0000313" key="14">
    <source>
        <dbReference type="Proteomes" id="UP001186944"/>
    </source>
</evidence>
<evidence type="ECO:0000256" key="2">
    <source>
        <dbReference type="ARBA" id="ARBA00022723"/>
    </source>
</evidence>
<feature type="compositionally biased region" description="Low complexity" evidence="11">
    <location>
        <begin position="64"/>
        <end position="76"/>
    </location>
</feature>
<keyword evidence="9" id="KW-0539">Nucleus</keyword>
<dbReference type="FunFam" id="3.30.160.60:FF:000624">
    <property type="entry name" value="zinc finger protein 697"/>
    <property type="match status" value="1"/>
</dbReference>
<dbReference type="GO" id="GO:0008270">
    <property type="term" value="F:zinc ion binding"/>
    <property type="evidence" value="ECO:0007669"/>
    <property type="project" value="UniProtKB-KW"/>
</dbReference>
<evidence type="ECO:0000256" key="9">
    <source>
        <dbReference type="ARBA" id="ARBA00023242"/>
    </source>
</evidence>
<dbReference type="AlphaFoldDB" id="A0AA89BQM4"/>
<keyword evidence="7" id="KW-0238">DNA-binding</keyword>
<feature type="domain" description="C2H2-type" evidence="12">
    <location>
        <begin position="264"/>
        <end position="293"/>
    </location>
</feature>
<dbReference type="Proteomes" id="UP001186944">
    <property type="component" value="Unassembled WGS sequence"/>
</dbReference>
<dbReference type="PROSITE" id="PS00028">
    <property type="entry name" value="ZINC_FINGER_C2H2_1"/>
    <property type="match status" value="3"/>
</dbReference>
<dbReference type="InterPro" id="IPR036236">
    <property type="entry name" value="Znf_C2H2_sf"/>
</dbReference>
<evidence type="ECO:0000313" key="13">
    <source>
        <dbReference type="EMBL" id="KAK3090416.1"/>
    </source>
</evidence>
<dbReference type="EMBL" id="VSWD01000010">
    <property type="protein sequence ID" value="KAK3090416.1"/>
    <property type="molecule type" value="Genomic_DNA"/>
</dbReference>
<evidence type="ECO:0000256" key="11">
    <source>
        <dbReference type="SAM" id="MobiDB-lite"/>
    </source>
</evidence>
<feature type="region of interest" description="Disordered" evidence="11">
    <location>
        <begin position="27"/>
        <end position="79"/>
    </location>
</feature>
<keyword evidence="5" id="KW-0862">Zinc</keyword>
<organism evidence="13 14">
    <name type="scientific">Pinctada imbricata</name>
    <name type="common">Atlantic pearl-oyster</name>
    <name type="synonym">Pinctada martensii</name>
    <dbReference type="NCBI Taxonomy" id="66713"/>
    <lineage>
        <taxon>Eukaryota</taxon>
        <taxon>Metazoa</taxon>
        <taxon>Spiralia</taxon>
        <taxon>Lophotrochozoa</taxon>
        <taxon>Mollusca</taxon>
        <taxon>Bivalvia</taxon>
        <taxon>Autobranchia</taxon>
        <taxon>Pteriomorphia</taxon>
        <taxon>Pterioida</taxon>
        <taxon>Pterioidea</taxon>
        <taxon>Pteriidae</taxon>
        <taxon>Pinctada</taxon>
    </lineage>
</organism>
<feature type="compositionally biased region" description="Polar residues" evidence="11">
    <location>
        <begin position="368"/>
        <end position="394"/>
    </location>
</feature>
<sequence length="394" mass="42852">MVLQNCSEYSGCSDPGEREAVETLLSMGSVMHSGSESCSGPDSDHSPLSTPSSSPRRISDDEYSLSSFESSGASNSSRRESKLAKLLLEGRSDFDSASALRSQPVSVIVPNYQLAQSGATCTPSRMPDFEIGTSGQLPFSKSSPPIELKMPLPPTILPTQQTLSTPTVLPNLKPATVIPTGIDATVNTIAQIPSFANVSSMQTCQPIVQVIVVNKSLPIQNADNKSWMAKLCPIAPAARPKDVNGNVVIDNGSSSADSGRRRNHKCTYDNCGKTYFKSSHLKAHLRTHTGEKPFVCMWENCSRCFARSDELSRHRRTHTGEKKFVCQMCERRFMRSDHLAKHMKRHNSGSGKKSPSCLPMDVDRISEDSNISMETDSSPPTPKSNTPITVSLKS</sequence>
<dbReference type="InterPro" id="IPR013087">
    <property type="entry name" value="Znf_C2H2_type"/>
</dbReference>
<dbReference type="GO" id="GO:0000978">
    <property type="term" value="F:RNA polymerase II cis-regulatory region sequence-specific DNA binding"/>
    <property type="evidence" value="ECO:0007669"/>
    <property type="project" value="TreeGrafter"/>
</dbReference>
<evidence type="ECO:0000256" key="5">
    <source>
        <dbReference type="ARBA" id="ARBA00022833"/>
    </source>
</evidence>
<dbReference type="SUPFAM" id="SSF57667">
    <property type="entry name" value="beta-beta-alpha zinc fingers"/>
    <property type="match status" value="2"/>
</dbReference>
<evidence type="ECO:0000256" key="10">
    <source>
        <dbReference type="PROSITE-ProRule" id="PRU00042"/>
    </source>
</evidence>
<dbReference type="Gene3D" id="3.30.160.60">
    <property type="entry name" value="Classic Zinc Finger"/>
    <property type="match status" value="3"/>
</dbReference>
<keyword evidence="2" id="KW-0479">Metal-binding</keyword>
<evidence type="ECO:0000256" key="4">
    <source>
        <dbReference type="ARBA" id="ARBA00022771"/>
    </source>
</evidence>
<dbReference type="PANTHER" id="PTHR23235">
    <property type="entry name" value="KRUEPPEL-LIKE TRANSCRIPTION FACTOR"/>
    <property type="match status" value="1"/>
</dbReference>
<evidence type="ECO:0000256" key="7">
    <source>
        <dbReference type="ARBA" id="ARBA00023125"/>
    </source>
</evidence>
<feature type="compositionally biased region" description="Low complexity" evidence="11">
    <location>
        <begin position="46"/>
        <end position="56"/>
    </location>
</feature>
<evidence type="ECO:0000256" key="3">
    <source>
        <dbReference type="ARBA" id="ARBA00022737"/>
    </source>
</evidence>
<protein>
    <recommendedName>
        <fullName evidence="12">C2H2-type domain-containing protein</fullName>
    </recommendedName>
</protein>
<proteinExistence type="predicted"/>
<comment type="caution">
    <text evidence="13">The sequence shown here is derived from an EMBL/GenBank/DDBJ whole genome shotgun (WGS) entry which is preliminary data.</text>
</comment>
<evidence type="ECO:0000259" key="12">
    <source>
        <dbReference type="PROSITE" id="PS50157"/>
    </source>
</evidence>
<dbReference type="PANTHER" id="PTHR23235:SF164">
    <property type="entry name" value="C2H2-TYPE DOMAIN-CONTAINING PROTEIN"/>
    <property type="match status" value="1"/>
</dbReference>
<gene>
    <name evidence="13" type="ORF">FSP39_011665</name>
</gene>
<dbReference type="PROSITE" id="PS50157">
    <property type="entry name" value="ZINC_FINGER_C2H2_2"/>
    <property type="match status" value="3"/>
</dbReference>
<dbReference type="FunFam" id="3.30.160.60:FF:000018">
    <property type="entry name" value="Krueppel-like factor 15"/>
    <property type="match status" value="1"/>
</dbReference>
<name>A0AA89BQM4_PINIB</name>
<keyword evidence="8" id="KW-0804">Transcription</keyword>
<feature type="domain" description="C2H2-type" evidence="12">
    <location>
        <begin position="294"/>
        <end position="323"/>
    </location>
</feature>
<feature type="region of interest" description="Disordered" evidence="11">
    <location>
        <begin position="341"/>
        <end position="394"/>
    </location>
</feature>